<evidence type="ECO:0000313" key="2">
    <source>
        <dbReference type="EnsemblMetazoa" id="XP_038069883.1"/>
    </source>
</evidence>
<evidence type="ECO:0000256" key="1">
    <source>
        <dbReference type="SAM" id="MobiDB-lite"/>
    </source>
</evidence>
<accession>A0A914B1U5</accession>
<feature type="region of interest" description="Disordered" evidence="1">
    <location>
        <begin position="200"/>
        <end position="285"/>
    </location>
</feature>
<feature type="compositionally biased region" description="Low complexity" evidence="1">
    <location>
        <begin position="214"/>
        <end position="227"/>
    </location>
</feature>
<keyword evidence="3" id="KW-1185">Reference proteome</keyword>
<protein>
    <submittedName>
        <fullName evidence="2">Uncharacterized protein</fullName>
    </submittedName>
</protein>
<proteinExistence type="predicted"/>
<dbReference type="OrthoDB" id="1919336at2759"/>
<feature type="compositionally biased region" description="Basic and acidic residues" evidence="1">
    <location>
        <begin position="239"/>
        <end position="265"/>
    </location>
</feature>
<dbReference type="GeneID" id="119739127"/>
<reference evidence="2" key="1">
    <citation type="submission" date="2022-11" db="UniProtKB">
        <authorList>
            <consortium name="EnsemblMetazoa"/>
        </authorList>
    </citation>
    <scope>IDENTIFICATION</scope>
</reference>
<evidence type="ECO:0000313" key="3">
    <source>
        <dbReference type="Proteomes" id="UP000887568"/>
    </source>
</evidence>
<name>A0A914B1U5_PATMI</name>
<dbReference type="RefSeq" id="XP_038052375.1">
    <property type="nucleotide sequence ID" value="XM_038196447.1"/>
</dbReference>
<dbReference type="Proteomes" id="UP000887568">
    <property type="component" value="Unplaced"/>
</dbReference>
<dbReference type="EnsemblMetazoa" id="XM_038213955.1">
    <property type="protein sequence ID" value="XP_038069883.1"/>
    <property type="gene ID" value="LOC119739127"/>
</dbReference>
<dbReference type="GeneID" id="119725085"/>
<dbReference type="RefSeq" id="XP_038069883.1">
    <property type="nucleotide sequence ID" value="XM_038213955.1"/>
</dbReference>
<dbReference type="OMA" id="FLCIHAT"/>
<feature type="compositionally biased region" description="Low complexity" evidence="1">
    <location>
        <begin position="275"/>
        <end position="285"/>
    </location>
</feature>
<organism evidence="2 3">
    <name type="scientific">Patiria miniata</name>
    <name type="common">Bat star</name>
    <name type="synonym">Asterina miniata</name>
    <dbReference type="NCBI Taxonomy" id="46514"/>
    <lineage>
        <taxon>Eukaryota</taxon>
        <taxon>Metazoa</taxon>
        <taxon>Echinodermata</taxon>
        <taxon>Eleutherozoa</taxon>
        <taxon>Asterozoa</taxon>
        <taxon>Asteroidea</taxon>
        <taxon>Valvatacea</taxon>
        <taxon>Valvatida</taxon>
        <taxon>Asterinidae</taxon>
        <taxon>Patiria</taxon>
    </lineage>
</organism>
<dbReference type="AlphaFoldDB" id="A0A914B1U5"/>
<sequence length="285" mass="31779">MEEVKKLTNLMLPHLQTLLARQRRDYGIDEEAFPNGLARQRKDYGIDKEAFPVDLPKLRKRRRIEELEAEVPVAIGYWGKPTALEGAKYDFLCIQATLKSNKPDSLSFTEEFMVDSGSDVVTARQEILDQLDLQLIGTIQSRGVHTTVEKQLYKAILRIGKQEAEIEVMPEPYESIGNRVMRHFRHVIDSTVHYWLQGNRLEPGESSGQGSGSALGSTSGEHTSHSTPELTGESASGAESKDGSSPEELMKQEKTERERGEKVGEEEKEAEGEDSSSTSSSEKSP</sequence>
<dbReference type="EnsemblMetazoa" id="XM_038196447.1">
    <property type="protein sequence ID" value="XP_038052375.1"/>
    <property type="gene ID" value="LOC119725085"/>
</dbReference>